<dbReference type="EMBL" id="MT142810">
    <property type="protein sequence ID" value="QJA88892.1"/>
    <property type="molecule type" value="Genomic_DNA"/>
</dbReference>
<evidence type="ECO:0000313" key="1">
    <source>
        <dbReference type="EMBL" id="QJA88892.1"/>
    </source>
</evidence>
<sequence>MGRKRRSITESKRYCYVCGDFLMVNENAYTRPDGKANSLCKVCNTTISYVARWKRRGKTATEIKMRELNYKIKLLKEVLNGMDLLPEGQSQETNHHSMSLGK</sequence>
<protein>
    <submittedName>
        <fullName evidence="1">Uncharacterized protein</fullName>
    </submittedName>
</protein>
<accession>A0A6M3L513</accession>
<organism evidence="1">
    <name type="scientific">viral metagenome</name>
    <dbReference type="NCBI Taxonomy" id="1070528"/>
    <lineage>
        <taxon>unclassified sequences</taxon>
        <taxon>metagenomes</taxon>
        <taxon>organismal metagenomes</taxon>
    </lineage>
</organism>
<name>A0A6M3L513_9ZZZZ</name>
<gene>
    <name evidence="1" type="ORF">MM415B02657_0006</name>
</gene>
<proteinExistence type="predicted"/>
<reference evidence="1" key="1">
    <citation type="submission" date="2020-03" db="EMBL/GenBank/DDBJ databases">
        <title>The deep terrestrial virosphere.</title>
        <authorList>
            <person name="Holmfeldt K."/>
            <person name="Nilsson E."/>
            <person name="Simone D."/>
            <person name="Lopez-Fernandez M."/>
            <person name="Wu X."/>
            <person name="de Brujin I."/>
            <person name="Lundin D."/>
            <person name="Andersson A."/>
            <person name="Bertilsson S."/>
            <person name="Dopson M."/>
        </authorList>
    </citation>
    <scope>NUCLEOTIDE SEQUENCE</scope>
    <source>
        <strain evidence="1">MM415B02657</strain>
    </source>
</reference>
<dbReference type="AlphaFoldDB" id="A0A6M3L513"/>